<keyword evidence="2" id="KW-0812">Transmembrane</keyword>
<evidence type="ECO:0008006" key="5">
    <source>
        <dbReference type="Google" id="ProtNLM"/>
    </source>
</evidence>
<feature type="compositionally biased region" description="Gly residues" evidence="1">
    <location>
        <begin position="290"/>
        <end position="323"/>
    </location>
</feature>
<dbReference type="RefSeq" id="WP_344281456.1">
    <property type="nucleotide sequence ID" value="NZ_BAAAKV010000055.1"/>
</dbReference>
<protein>
    <recommendedName>
        <fullName evidence="5">Oxidoreductase</fullName>
    </recommendedName>
</protein>
<dbReference type="Proteomes" id="UP001501371">
    <property type="component" value="Unassembled WGS sequence"/>
</dbReference>
<keyword evidence="2" id="KW-1133">Transmembrane helix</keyword>
<name>A0ABP4FKL7_9ACTN</name>
<evidence type="ECO:0000313" key="4">
    <source>
        <dbReference type="Proteomes" id="UP001501371"/>
    </source>
</evidence>
<keyword evidence="4" id="KW-1185">Reference proteome</keyword>
<reference evidence="4" key="1">
    <citation type="journal article" date="2019" name="Int. J. Syst. Evol. Microbiol.">
        <title>The Global Catalogue of Microorganisms (GCM) 10K type strain sequencing project: providing services to taxonomists for standard genome sequencing and annotation.</title>
        <authorList>
            <consortium name="The Broad Institute Genomics Platform"/>
            <consortium name="The Broad Institute Genome Sequencing Center for Infectious Disease"/>
            <person name="Wu L."/>
            <person name="Ma J."/>
        </authorList>
    </citation>
    <scope>NUCLEOTIDE SEQUENCE [LARGE SCALE GENOMIC DNA]</scope>
    <source>
        <strain evidence="4">JCM 12696</strain>
    </source>
</reference>
<keyword evidence="2" id="KW-0472">Membrane</keyword>
<organism evidence="3 4">
    <name type="scientific">Streptomyces hebeiensis</name>
    <dbReference type="NCBI Taxonomy" id="229486"/>
    <lineage>
        <taxon>Bacteria</taxon>
        <taxon>Bacillati</taxon>
        <taxon>Actinomycetota</taxon>
        <taxon>Actinomycetes</taxon>
        <taxon>Kitasatosporales</taxon>
        <taxon>Streptomycetaceae</taxon>
        <taxon>Streptomyces</taxon>
    </lineage>
</organism>
<sequence length="595" mass="64317">MTEPQNDESPDWLSAAELGMWQSFRNGSTYDLSTSDPLLDDPFSARPWGTERSVRARVVALLLLSGPAALPGRVAALKLRGVQITGTLNLAGGTVAPYVELNECRFENEVVLPESRFTTLRIAGCALPRLEAARLHTEGDLHLPRCRVERGIRLTDAQIGTDLLISQIEVHPDRLGRAITADGMTVAQDLQADQIETYGEVSLRGAKIGVSLSLRGSRLRAAQGKWALNAPQLTVERSLYLTGTWVSEQTGRPWATPPYGVGLGMGTGPGPALPRDRRHTPDRGQDRGRGPGIGHGPGTGLGAGTGSGSGPGSGPGSGSGSGAGSDAASPYGTRLQHFECRGGVRLDDGRFGDAVDLDKARFVLDPEEELSLRRIVTPELRFTCERVEEGRVVLSGAKIVTLVDMSTSWPAPGGLGMGGFVYENLVPFGHFPLLRRLEWVAAATPEYSPEPYERLAQVLRNSGEDADAREVLLAKQRRRRETLPLAAKLWGYLQDWTVAYGYRPGRAALWMAVLWGASTVAFSRHAPEAIRGEEHPEWNPALFSLDLLVPVINLGQDGYWLLRGGWQWGAAVLVLLGWILATTVATGATRLLRRS</sequence>
<gene>
    <name evidence="3" type="ORF">GCM10009654_52140</name>
</gene>
<feature type="compositionally biased region" description="Basic and acidic residues" evidence="1">
    <location>
        <begin position="279"/>
        <end position="289"/>
    </location>
</feature>
<proteinExistence type="predicted"/>
<accession>A0ABP4FKL7</accession>
<feature type="transmembrane region" description="Helical" evidence="2">
    <location>
        <begin position="568"/>
        <end position="592"/>
    </location>
</feature>
<feature type="region of interest" description="Disordered" evidence="1">
    <location>
        <begin position="250"/>
        <end position="330"/>
    </location>
</feature>
<comment type="caution">
    <text evidence="3">The sequence shown here is derived from an EMBL/GenBank/DDBJ whole genome shotgun (WGS) entry which is preliminary data.</text>
</comment>
<dbReference type="EMBL" id="BAAAKV010000055">
    <property type="protein sequence ID" value="GAA1188143.1"/>
    <property type="molecule type" value="Genomic_DNA"/>
</dbReference>
<evidence type="ECO:0000313" key="3">
    <source>
        <dbReference type="EMBL" id="GAA1188143.1"/>
    </source>
</evidence>
<evidence type="ECO:0000256" key="2">
    <source>
        <dbReference type="SAM" id="Phobius"/>
    </source>
</evidence>
<evidence type="ECO:0000256" key="1">
    <source>
        <dbReference type="SAM" id="MobiDB-lite"/>
    </source>
</evidence>